<name>A0A4C1U1V6_EUMVA</name>
<organism evidence="1 2">
    <name type="scientific">Eumeta variegata</name>
    <name type="common">Bagworm moth</name>
    <name type="synonym">Eumeta japonica</name>
    <dbReference type="NCBI Taxonomy" id="151549"/>
    <lineage>
        <taxon>Eukaryota</taxon>
        <taxon>Metazoa</taxon>
        <taxon>Ecdysozoa</taxon>
        <taxon>Arthropoda</taxon>
        <taxon>Hexapoda</taxon>
        <taxon>Insecta</taxon>
        <taxon>Pterygota</taxon>
        <taxon>Neoptera</taxon>
        <taxon>Endopterygota</taxon>
        <taxon>Lepidoptera</taxon>
        <taxon>Glossata</taxon>
        <taxon>Ditrysia</taxon>
        <taxon>Tineoidea</taxon>
        <taxon>Psychidae</taxon>
        <taxon>Oiketicinae</taxon>
        <taxon>Eumeta</taxon>
    </lineage>
</organism>
<comment type="caution">
    <text evidence="1">The sequence shown here is derived from an EMBL/GenBank/DDBJ whole genome shotgun (WGS) entry which is preliminary data.</text>
</comment>
<dbReference type="Proteomes" id="UP000299102">
    <property type="component" value="Unassembled WGS sequence"/>
</dbReference>
<proteinExistence type="predicted"/>
<evidence type="ECO:0000313" key="2">
    <source>
        <dbReference type="Proteomes" id="UP000299102"/>
    </source>
</evidence>
<dbReference type="EMBL" id="BGZK01000114">
    <property type="protein sequence ID" value="GBP20034.1"/>
    <property type="molecule type" value="Genomic_DNA"/>
</dbReference>
<evidence type="ECO:0000313" key="1">
    <source>
        <dbReference type="EMBL" id="GBP20034.1"/>
    </source>
</evidence>
<sequence length="85" mass="9744">MLVKLEMFYCCKTILLGALEETTYLLARRFSTFRAMEDEEFARAISDLENVSLGRRNMDLLKGSKRTRALSTRGGAARARRRPRG</sequence>
<dbReference type="AlphaFoldDB" id="A0A4C1U1V6"/>
<reference evidence="1 2" key="1">
    <citation type="journal article" date="2019" name="Commun. Biol.">
        <title>The bagworm genome reveals a unique fibroin gene that provides high tensile strength.</title>
        <authorList>
            <person name="Kono N."/>
            <person name="Nakamura H."/>
            <person name="Ohtoshi R."/>
            <person name="Tomita M."/>
            <person name="Numata K."/>
            <person name="Arakawa K."/>
        </authorList>
    </citation>
    <scope>NUCLEOTIDE SEQUENCE [LARGE SCALE GENOMIC DNA]</scope>
</reference>
<gene>
    <name evidence="1" type="ORF">EVAR_13800_1</name>
</gene>
<protein>
    <submittedName>
        <fullName evidence="1">Uncharacterized protein</fullName>
    </submittedName>
</protein>
<keyword evidence="2" id="KW-1185">Reference proteome</keyword>
<accession>A0A4C1U1V6</accession>